<dbReference type="NCBIfam" id="TIGR01080">
    <property type="entry name" value="rplX_A_E"/>
    <property type="match status" value="1"/>
</dbReference>
<comment type="caution">
    <text evidence="4">The sequence shown here is derived from an EMBL/GenBank/DDBJ whole genome shotgun (WGS) entry which is preliminary data.</text>
</comment>
<dbReference type="Gene3D" id="2.30.30.30">
    <property type="match status" value="1"/>
</dbReference>
<feature type="non-terminal residue" evidence="4">
    <location>
        <position position="1"/>
    </location>
</feature>
<dbReference type="GO" id="GO:0006412">
    <property type="term" value="P:translation"/>
    <property type="evidence" value="ECO:0007669"/>
    <property type="project" value="InterPro"/>
</dbReference>
<dbReference type="InterPro" id="IPR005756">
    <property type="entry name" value="Ribosomal_uL24_euk/arc"/>
</dbReference>
<dbReference type="EMBL" id="CAJNNW010001124">
    <property type="protein sequence ID" value="CAE8634678.1"/>
    <property type="molecule type" value="Genomic_DNA"/>
</dbReference>
<dbReference type="PANTHER" id="PTHR11143">
    <property type="entry name" value="60S RIBOSOMAL PROTEIN L26 FAMILY MEMBER"/>
    <property type="match status" value="1"/>
</dbReference>
<sequence>SQKNGTSSHDNAQLLCDIPEKYRAALQEPEAEPTDNDFKLPDNYIILILYAGKDDQGSTAAAIQQEAPHLSQYVVEIDIMRDKQRQNMLNDQPYKQILQAAKQGRLLAILGGPNCRTLSVRLLHDQADGSPGKPLRGRGMDEIWGLPHKTPEEQSKTLRSTHHILEPRTAPRYGVHDTKQLARWGWQLNVLIAQGVKAHLKFLRNYDRTQILTDRPHDITTGGLPQQNEMIIQIGHKQRPLRDGGGKPSPGRLPPYKRPASKLQHLGAALAAYVMTQPTQSEAHLLHGSISDCPFTDERIAEARNIMNNSTTHQLDNPSQITTGQPFTLPLLSSLALTAGDPDWEFPLHASDALPLGVTDVLPRTPGIWPTTLEMNEYNEDCEQPEPPSDVPTYPSAAEHEDRIEATYIEERGLDMTSGPHDRSTVARLCNCREDQISCGALSGKLEGRYLEKLRTIHDATVNSVNLWVQRNQPERTTAPGLFDLLYAIYYLRHMDTTRHTILKTDVTEAHRRMLIKPQDWRYMVAMIKDMYWINKVGTYGVASAQYHWGRMDADHKLPLTILLFLAALGLPLSWKKTGIGISNTWLGYQVNITNRTAHLTPTKQITITAILRKLAEGKPHSHKEIESLVGRLLWTTYICPTLRPFLQPLWGWMKVITTSGRPSALLRLLATTMLYLIEQPATTINPTPDFHILHGATDAGANSHEATIGGWFTTHTTPSKDQVFWFSTPITKSAHPWAYHKDNNPQRAIAAIELYGTLVLQQLITHTTASSSSAITVKVRTDNKGNVYNVLNYKAKQWPNYAILMELATVTASRRKNRKAHFTAPSHIRRKLMSAPLSKELRTKYGVRSLPIRRDDEVLIARGHYHDREGKVTQCYRKKFRIHIERVTRDKANGQTVPIGIHPSKVTITKIKLDKDRKALLDRKRNDGKKGKYAEKDM</sequence>
<evidence type="ECO:0000256" key="3">
    <source>
        <dbReference type="ARBA" id="ARBA00023274"/>
    </source>
</evidence>
<dbReference type="GO" id="GO:0015934">
    <property type="term" value="C:large ribosomal subunit"/>
    <property type="evidence" value="ECO:0007669"/>
    <property type="project" value="InterPro"/>
</dbReference>
<dbReference type="CDD" id="cd06089">
    <property type="entry name" value="KOW_RPL26"/>
    <property type="match status" value="1"/>
</dbReference>
<keyword evidence="3" id="KW-0687">Ribonucleoprotein</keyword>
<gene>
    <name evidence="4" type="ORF">PGLA2088_LOCUS1464</name>
</gene>
<dbReference type="InterPro" id="IPR014722">
    <property type="entry name" value="Rib_uL2_dom2"/>
</dbReference>
<dbReference type="SUPFAM" id="SSF50104">
    <property type="entry name" value="Translation proteins SH3-like domain"/>
    <property type="match status" value="1"/>
</dbReference>
<dbReference type="GO" id="GO:0003735">
    <property type="term" value="F:structural constituent of ribosome"/>
    <property type="evidence" value="ECO:0007669"/>
    <property type="project" value="InterPro"/>
</dbReference>
<reference evidence="4" key="1">
    <citation type="submission" date="2021-02" db="EMBL/GenBank/DDBJ databases">
        <authorList>
            <person name="Dougan E. K."/>
            <person name="Rhodes N."/>
            <person name="Thang M."/>
            <person name="Chan C."/>
        </authorList>
    </citation>
    <scope>NUCLEOTIDE SEQUENCE</scope>
</reference>
<evidence type="ECO:0008006" key="6">
    <source>
        <dbReference type="Google" id="ProtNLM"/>
    </source>
</evidence>
<accession>A0A813HAJ1</accession>
<dbReference type="InterPro" id="IPR041988">
    <property type="entry name" value="Ribosomal_uL24_KOW"/>
</dbReference>
<dbReference type="SUPFAM" id="SSF56672">
    <property type="entry name" value="DNA/RNA polymerases"/>
    <property type="match status" value="1"/>
</dbReference>
<dbReference type="HAMAP" id="MF_01326_A">
    <property type="entry name" value="Ribosomal_uL24_A"/>
    <property type="match status" value="1"/>
</dbReference>
<dbReference type="Proteomes" id="UP000626109">
    <property type="component" value="Unassembled WGS sequence"/>
</dbReference>
<comment type="similarity">
    <text evidence="1">Belongs to the universal ribosomal protein uL24 family.</text>
</comment>
<organism evidence="4 5">
    <name type="scientific">Polarella glacialis</name>
    <name type="common">Dinoflagellate</name>
    <dbReference type="NCBI Taxonomy" id="89957"/>
    <lineage>
        <taxon>Eukaryota</taxon>
        <taxon>Sar</taxon>
        <taxon>Alveolata</taxon>
        <taxon>Dinophyceae</taxon>
        <taxon>Suessiales</taxon>
        <taxon>Suessiaceae</taxon>
        <taxon>Polarella</taxon>
    </lineage>
</organism>
<evidence type="ECO:0000256" key="2">
    <source>
        <dbReference type="ARBA" id="ARBA00022980"/>
    </source>
</evidence>
<dbReference type="InterPro" id="IPR008991">
    <property type="entry name" value="Translation_prot_SH3-like_sf"/>
</dbReference>
<dbReference type="Pfam" id="PF16906">
    <property type="entry name" value="Ribosomal_L26"/>
    <property type="match status" value="1"/>
</dbReference>
<protein>
    <recommendedName>
        <fullName evidence="6">60S ribosomal protein L26</fullName>
    </recommendedName>
</protein>
<dbReference type="GO" id="GO:0003723">
    <property type="term" value="F:RNA binding"/>
    <property type="evidence" value="ECO:0007669"/>
    <property type="project" value="InterPro"/>
</dbReference>
<evidence type="ECO:0000313" key="4">
    <source>
        <dbReference type="EMBL" id="CAE8634678.1"/>
    </source>
</evidence>
<keyword evidence="2" id="KW-0689">Ribosomal protein</keyword>
<dbReference type="AlphaFoldDB" id="A0A813HAJ1"/>
<name>A0A813HAJ1_POLGL</name>
<evidence type="ECO:0000256" key="1">
    <source>
        <dbReference type="ARBA" id="ARBA00010618"/>
    </source>
</evidence>
<evidence type="ECO:0000313" key="5">
    <source>
        <dbReference type="Proteomes" id="UP000626109"/>
    </source>
</evidence>
<dbReference type="FunFam" id="2.30.30.30:FF:000009">
    <property type="entry name" value="60S ribosomal protein L26"/>
    <property type="match status" value="1"/>
</dbReference>
<dbReference type="InterPro" id="IPR043502">
    <property type="entry name" value="DNA/RNA_pol_sf"/>
</dbReference>
<proteinExistence type="inferred from homology"/>